<feature type="domain" description="Lipoyl-binding" evidence="9">
    <location>
        <begin position="573"/>
        <end position="647"/>
    </location>
</feature>
<dbReference type="PANTHER" id="PTHR18866:SF33">
    <property type="entry name" value="METHYLCROTONOYL-COA CARBOXYLASE SUBUNIT ALPHA, MITOCHONDRIAL-RELATED"/>
    <property type="match status" value="1"/>
</dbReference>
<dbReference type="Pfam" id="PF02786">
    <property type="entry name" value="CPSase_L_D2"/>
    <property type="match status" value="1"/>
</dbReference>
<dbReference type="SUPFAM" id="SSF51230">
    <property type="entry name" value="Single hybrid motif"/>
    <property type="match status" value="1"/>
</dbReference>
<dbReference type="FunFam" id="3.40.50.20:FF:000010">
    <property type="entry name" value="Propionyl-CoA carboxylase subunit alpha"/>
    <property type="match status" value="1"/>
</dbReference>
<dbReference type="Gene3D" id="2.40.50.100">
    <property type="match status" value="1"/>
</dbReference>
<dbReference type="EC" id="6.3.4.14" evidence="2"/>
<feature type="domain" description="Biotin carboxylation" evidence="11">
    <location>
        <begin position="12"/>
        <end position="454"/>
    </location>
</feature>
<evidence type="ECO:0000256" key="8">
    <source>
        <dbReference type="SAM" id="MobiDB-lite"/>
    </source>
</evidence>
<evidence type="ECO:0000259" key="10">
    <source>
        <dbReference type="PROSITE" id="PS50975"/>
    </source>
</evidence>
<dbReference type="CDD" id="cd06850">
    <property type="entry name" value="biotinyl_domain"/>
    <property type="match status" value="1"/>
</dbReference>
<organism evidence="12 13">
    <name type="scientific">Microbacterium foliorum</name>
    <dbReference type="NCBI Taxonomy" id="104336"/>
    <lineage>
        <taxon>Bacteria</taxon>
        <taxon>Bacillati</taxon>
        <taxon>Actinomycetota</taxon>
        <taxon>Actinomycetes</taxon>
        <taxon>Micrococcales</taxon>
        <taxon>Microbacteriaceae</taxon>
        <taxon>Microbacterium</taxon>
    </lineage>
</organism>
<evidence type="ECO:0000256" key="6">
    <source>
        <dbReference type="ARBA" id="ARBA00023267"/>
    </source>
</evidence>
<dbReference type="SMART" id="SM00878">
    <property type="entry name" value="Biotin_carb_C"/>
    <property type="match status" value="1"/>
</dbReference>
<dbReference type="AlphaFoldDB" id="A0A0F0KEQ7"/>
<keyword evidence="5 7" id="KW-0067">ATP-binding</keyword>
<dbReference type="PROSITE" id="PS00867">
    <property type="entry name" value="CPSASE_2"/>
    <property type="match status" value="1"/>
</dbReference>
<dbReference type="GeneID" id="94444330"/>
<dbReference type="GO" id="GO:0004075">
    <property type="term" value="F:biotin carboxylase activity"/>
    <property type="evidence" value="ECO:0007669"/>
    <property type="project" value="UniProtKB-EC"/>
</dbReference>
<dbReference type="EMBL" id="JYIU01000046">
    <property type="protein sequence ID" value="KJL17746.1"/>
    <property type="molecule type" value="Genomic_DNA"/>
</dbReference>
<keyword evidence="3" id="KW-0436">Ligase</keyword>
<dbReference type="RefSeq" id="WP_045255626.1">
    <property type="nucleotide sequence ID" value="NZ_CP031425.1"/>
</dbReference>
<comment type="caution">
    <text evidence="12">The sequence shown here is derived from an EMBL/GenBank/DDBJ whole genome shotgun (WGS) entry which is preliminary data.</text>
</comment>
<dbReference type="SUPFAM" id="SSF51246">
    <property type="entry name" value="Rudiment single hybrid motif"/>
    <property type="match status" value="1"/>
</dbReference>
<dbReference type="Gene3D" id="3.30.470.20">
    <property type="entry name" value="ATP-grasp fold, B domain"/>
    <property type="match status" value="1"/>
</dbReference>
<dbReference type="KEGG" id="mfol:DXT68_08000"/>
<dbReference type="InterPro" id="IPR016185">
    <property type="entry name" value="PreATP-grasp_dom_sf"/>
</dbReference>
<evidence type="ECO:0000256" key="1">
    <source>
        <dbReference type="ARBA" id="ARBA00001953"/>
    </source>
</evidence>
<dbReference type="SUPFAM" id="SSF56059">
    <property type="entry name" value="Glutathione synthetase ATP-binding domain-like"/>
    <property type="match status" value="1"/>
</dbReference>
<name>A0A0F0KEQ7_9MICO</name>
<dbReference type="InterPro" id="IPR001882">
    <property type="entry name" value="Biotin_BS"/>
</dbReference>
<dbReference type="InterPro" id="IPR005479">
    <property type="entry name" value="CPAse_ATP-bd"/>
</dbReference>
<dbReference type="GO" id="GO:0046872">
    <property type="term" value="F:metal ion binding"/>
    <property type="evidence" value="ECO:0007669"/>
    <property type="project" value="InterPro"/>
</dbReference>
<dbReference type="InterPro" id="IPR000089">
    <property type="entry name" value="Biotin_lipoyl"/>
</dbReference>
<keyword evidence="6" id="KW-0092">Biotin</keyword>
<dbReference type="Pfam" id="PF00289">
    <property type="entry name" value="Biotin_carb_N"/>
    <property type="match status" value="1"/>
</dbReference>
<dbReference type="Pfam" id="PF02785">
    <property type="entry name" value="Biotin_carb_C"/>
    <property type="match status" value="1"/>
</dbReference>
<dbReference type="InterPro" id="IPR011054">
    <property type="entry name" value="Rudment_hybrid_motif"/>
</dbReference>
<feature type="compositionally biased region" description="Low complexity" evidence="8">
    <location>
        <begin position="514"/>
        <end position="523"/>
    </location>
</feature>
<sequence>MTTTHSTTEDPSFDTVLVANRGEIARRIIRTLRRLGIRSVAVYSDADADAPHVHEADEAVRIGAAPAAESYLDIDAVVGAARRTGAQAIHPGYGFLSESVGLADACAESGIVFIGPSTHALQVMGDKAKARDHVVRSGVPVVPGFDARGLSEAEIADEAEAVGFPLLVKPSAGGGGKGMEIVADASALGAALASARRVAASAFGDDALILERLIRRPRHIEVQVFGDVHGTVIALGERECTLQRRHQKVIEEAPSAGIPEPTRERLLEAAVQAARSVSYVGAGTVEFLIDSDRPDEVFFIEMNTRLQVEHPVTEEVTGLDLVALQLRVAAGGRLDPPPAVRGHAVEARVYAESPERGFLPSTGRILLFAPPDGVRVDAAVQTGSEVTGFYDPMIAKVIAVAPDRATALKRLDEALRTTIVLGVDTNIAFLRRLCRDERVVAGDLDTGLIETLLPLPAEEPTPAMLTAAAALAREGEQGRDAALFRHAGAVWRDLSRAAPRSVSLLTDRDEVLDAPSPHGGSPSSPAPERPADGIAAALDDDGAIWVGEDGRTARLRPISRRDRMRRRLAARDERTASAGPEARAPMPGSVVAVHVTEGASVAAGTPLISIEAMKMEHPVTAPHDGVVRLLVGVGDQVRRDQAVARVTTEENR</sequence>
<evidence type="ECO:0000313" key="12">
    <source>
        <dbReference type="EMBL" id="KJL17746.1"/>
    </source>
</evidence>
<dbReference type="PROSITE" id="PS00188">
    <property type="entry name" value="BIOTIN"/>
    <property type="match status" value="1"/>
</dbReference>
<dbReference type="InterPro" id="IPR011764">
    <property type="entry name" value="Biotin_carboxylation_dom"/>
</dbReference>
<feature type="region of interest" description="Disordered" evidence="8">
    <location>
        <begin position="511"/>
        <end position="533"/>
    </location>
</feature>
<proteinExistence type="predicted"/>
<evidence type="ECO:0000256" key="4">
    <source>
        <dbReference type="ARBA" id="ARBA00022741"/>
    </source>
</evidence>
<dbReference type="PANTHER" id="PTHR18866">
    <property type="entry name" value="CARBOXYLASE:PYRUVATE/ACETYL-COA/PROPIONYL-COA CARBOXYLASE"/>
    <property type="match status" value="1"/>
</dbReference>
<dbReference type="SUPFAM" id="SSF52440">
    <property type="entry name" value="PreATP-grasp domain"/>
    <property type="match status" value="1"/>
</dbReference>
<evidence type="ECO:0000259" key="9">
    <source>
        <dbReference type="PROSITE" id="PS50968"/>
    </source>
</evidence>
<comment type="cofactor">
    <cofactor evidence="1">
        <name>biotin</name>
        <dbReference type="ChEBI" id="CHEBI:57586"/>
    </cofactor>
</comment>
<accession>A0A0F0KEQ7</accession>
<dbReference type="Proteomes" id="UP000033572">
    <property type="component" value="Unassembled WGS sequence"/>
</dbReference>
<evidence type="ECO:0000256" key="3">
    <source>
        <dbReference type="ARBA" id="ARBA00022598"/>
    </source>
</evidence>
<dbReference type="PROSITE" id="PS50979">
    <property type="entry name" value="BC"/>
    <property type="match status" value="1"/>
</dbReference>
<keyword evidence="4 7" id="KW-0547">Nucleotide-binding</keyword>
<reference evidence="12 13" key="1">
    <citation type="submission" date="2015-02" db="EMBL/GenBank/DDBJ databases">
        <title>Draft genome sequences of ten Microbacterium spp. with emphasis on heavy metal contaminated environments.</title>
        <authorList>
            <person name="Corretto E."/>
        </authorList>
    </citation>
    <scope>NUCLEOTIDE SEQUENCE [LARGE SCALE GENOMIC DNA]</scope>
    <source>
        <strain evidence="12 13">DSM 12966</strain>
    </source>
</reference>
<feature type="domain" description="ATP-grasp" evidence="10">
    <location>
        <begin position="131"/>
        <end position="330"/>
    </location>
</feature>
<evidence type="ECO:0000256" key="5">
    <source>
        <dbReference type="ARBA" id="ARBA00022840"/>
    </source>
</evidence>
<dbReference type="PATRIC" id="fig|104336.4.peg.2886"/>
<dbReference type="Pfam" id="PF00364">
    <property type="entry name" value="Biotin_lipoyl"/>
    <property type="match status" value="1"/>
</dbReference>
<dbReference type="GO" id="GO:0005524">
    <property type="term" value="F:ATP binding"/>
    <property type="evidence" value="ECO:0007669"/>
    <property type="project" value="UniProtKB-UniRule"/>
</dbReference>
<evidence type="ECO:0000259" key="11">
    <source>
        <dbReference type="PROSITE" id="PS50979"/>
    </source>
</evidence>
<keyword evidence="13" id="KW-1185">Reference proteome</keyword>
<dbReference type="InterPro" id="IPR011053">
    <property type="entry name" value="Single_hybrid_motif"/>
</dbReference>
<protein>
    <recommendedName>
        <fullName evidence="2">biotin carboxylase</fullName>
        <ecNumber evidence="2">6.3.4.14</ecNumber>
    </recommendedName>
</protein>
<evidence type="ECO:0000313" key="13">
    <source>
        <dbReference type="Proteomes" id="UP000033572"/>
    </source>
</evidence>
<dbReference type="InterPro" id="IPR050856">
    <property type="entry name" value="Biotin_carboxylase_complex"/>
</dbReference>
<dbReference type="PROSITE" id="PS50975">
    <property type="entry name" value="ATP_GRASP"/>
    <property type="match status" value="1"/>
</dbReference>
<dbReference type="InterPro" id="IPR005482">
    <property type="entry name" value="Biotin_COase_C"/>
</dbReference>
<evidence type="ECO:0000256" key="7">
    <source>
        <dbReference type="PROSITE-ProRule" id="PRU00409"/>
    </source>
</evidence>
<gene>
    <name evidence="12" type="primary">accA1</name>
    <name evidence="12" type="ORF">RN50_02845</name>
</gene>
<dbReference type="InterPro" id="IPR005481">
    <property type="entry name" value="BC-like_N"/>
</dbReference>
<dbReference type="PROSITE" id="PS50968">
    <property type="entry name" value="BIOTINYL_LIPOYL"/>
    <property type="match status" value="1"/>
</dbReference>
<dbReference type="PROSITE" id="PS00866">
    <property type="entry name" value="CPSASE_1"/>
    <property type="match status" value="1"/>
</dbReference>
<dbReference type="InterPro" id="IPR011761">
    <property type="entry name" value="ATP-grasp"/>
</dbReference>
<evidence type="ECO:0000256" key="2">
    <source>
        <dbReference type="ARBA" id="ARBA00013263"/>
    </source>
</evidence>